<feature type="transmembrane region" description="Helical" evidence="1">
    <location>
        <begin position="83"/>
        <end position="103"/>
    </location>
</feature>
<dbReference type="GeneID" id="116305135"/>
<dbReference type="InterPro" id="IPR022564">
    <property type="entry name" value="DUF2678"/>
</dbReference>
<sequence>MYDAGTDTPLFGDTRPRDRFLSYLLGGFTCVLVLFTFISSLFPWPPPFKKIFLAIAIIFVCIGELVLIFWYKRGDLDPKFRKLILFNCLSLIILCLSANLFYYPK</sequence>
<keyword evidence="1" id="KW-0812">Transmembrane</keyword>
<dbReference type="OrthoDB" id="17800at2759"/>
<keyword evidence="1" id="KW-0472">Membrane</keyword>
<dbReference type="KEGG" id="aten:116305135"/>
<accession>A0A6P8IU96</accession>
<keyword evidence="2" id="KW-1185">Reference proteome</keyword>
<dbReference type="Proteomes" id="UP000515163">
    <property type="component" value="Unplaced"/>
</dbReference>
<proteinExistence type="predicted"/>
<dbReference type="FunCoup" id="A0A6P8IU96">
    <property type="interactions" value="46"/>
</dbReference>
<reference evidence="3" key="1">
    <citation type="submission" date="2025-08" db="UniProtKB">
        <authorList>
            <consortium name="RefSeq"/>
        </authorList>
    </citation>
    <scope>IDENTIFICATION</scope>
    <source>
        <tissue evidence="3">Tentacle</tissue>
    </source>
</reference>
<organism evidence="2 3">
    <name type="scientific">Actinia tenebrosa</name>
    <name type="common">Australian red waratah sea anemone</name>
    <dbReference type="NCBI Taxonomy" id="6105"/>
    <lineage>
        <taxon>Eukaryota</taxon>
        <taxon>Metazoa</taxon>
        <taxon>Cnidaria</taxon>
        <taxon>Anthozoa</taxon>
        <taxon>Hexacorallia</taxon>
        <taxon>Actiniaria</taxon>
        <taxon>Actiniidae</taxon>
        <taxon>Actinia</taxon>
    </lineage>
</organism>
<gene>
    <name evidence="3" type="primary">LOC116305135</name>
</gene>
<evidence type="ECO:0000313" key="3">
    <source>
        <dbReference type="RefSeq" id="XP_031570831.1"/>
    </source>
</evidence>
<keyword evidence="1" id="KW-1133">Transmembrane helix</keyword>
<name>A0A6P8IU96_ACTTE</name>
<dbReference type="Pfam" id="PF10856">
    <property type="entry name" value="DUF2678"/>
    <property type="match status" value="1"/>
</dbReference>
<evidence type="ECO:0000313" key="2">
    <source>
        <dbReference type="Proteomes" id="UP000515163"/>
    </source>
</evidence>
<feature type="transmembrane region" description="Helical" evidence="1">
    <location>
        <begin position="51"/>
        <end position="71"/>
    </location>
</feature>
<dbReference type="PANTHER" id="PTHR28603">
    <property type="entry name" value="TRANSMEMBRANE PROTEIN 243"/>
    <property type="match status" value="1"/>
</dbReference>
<evidence type="ECO:0000256" key="1">
    <source>
        <dbReference type="SAM" id="Phobius"/>
    </source>
</evidence>
<dbReference type="RefSeq" id="XP_031570831.1">
    <property type="nucleotide sequence ID" value="XM_031714971.1"/>
</dbReference>
<protein>
    <submittedName>
        <fullName evidence="3">Transmembrane protein 243-like</fullName>
    </submittedName>
</protein>
<dbReference type="AlphaFoldDB" id="A0A6P8IU96"/>
<dbReference type="PANTHER" id="PTHR28603:SF1">
    <property type="entry name" value="TRANSMEMBRANE PROTEIN 243"/>
    <property type="match status" value="1"/>
</dbReference>
<dbReference type="InParanoid" id="A0A6P8IU96"/>
<feature type="transmembrane region" description="Helical" evidence="1">
    <location>
        <begin position="20"/>
        <end position="45"/>
    </location>
</feature>